<sequence>MQALRRRSAQWTQQLRSRFRHFTLSARLRDISSKQQPSAIALPQYNIKHLVANQDLYIRSCNIRRLPHVANTVPVIAQLYGKANTLRKDRTTVYTQRKALQNQLHVAKDKTRILEQLGILKDVGNAVDTEIEELERKIRDYMDQMPNLIPQDCPPDEQRVVKYICPPPSDPAELKRNDDEFIQPIDFDDKTLADHVDIGVQLGIIDLMTASKVSGHAFYYLIGDGAVLEQALVQYALDKARRRGFKMMMPPSVVRREFAHACGFRPRDTNGEQQIYNITIAGGELGTGDEGRLCLAGTAEIPLAAWASDKSFDVKECPVKMVGVSRSYRAEAGSRGRDTRGIYRVHEFTKVELFSWVPAPTEGTPEGAPPSADMLEELRELQEDIISGLGLHARVLDMPGSDLGASAYKKYDIEAWMPGRQNWGEVTSASNCTDYQSRRLHTRVKVDGKTLTFAHTLNGTAMAVPRAIVAILENYYDPDRNAVWIPKPLRKYFDNRAWIEQQ</sequence>
<dbReference type="STRING" id="675824.A0A1E3QFM1"/>
<evidence type="ECO:0000256" key="2">
    <source>
        <dbReference type="ARBA" id="ARBA00022598"/>
    </source>
</evidence>
<feature type="binding site" evidence="9">
    <location>
        <begin position="345"/>
        <end position="348"/>
    </location>
    <ligand>
        <name>ATP</name>
        <dbReference type="ChEBI" id="CHEBI:30616"/>
    </ligand>
</feature>
<dbReference type="GO" id="GO:0070158">
    <property type="term" value="P:mitochondrial seryl-tRNA aminoacylation"/>
    <property type="evidence" value="ECO:0007669"/>
    <property type="project" value="EnsemblFungi"/>
</dbReference>
<feature type="binding site" evidence="8">
    <location>
        <position position="329"/>
    </location>
    <ligand>
        <name>L-serine</name>
        <dbReference type="ChEBI" id="CHEBI:33384"/>
    </ligand>
</feature>
<dbReference type="PIRSF" id="PIRSF001529">
    <property type="entry name" value="Ser-tRNA-synth_IIa"/>
    <property type="match status" value="1"/>
</dbReference>
<evidence type="ECO:0000256" key="6">
    <source>
        <dbReference type="ARBA" id="ARBA00031113"/>
    </source>
</evidence>
<dbReference type="PROSITE" id="PS50862">
    <property type="entry name" value="AA_TRNA_LIGASE_II"/>
    <property type="match status" value="1"/>
</dbReference>
<dbReference type="GO" id="GO:0005739">
    <property type="term" value="C:mitochondrion"/>
    <property type="evidence" value="ECO:0007669"/>
    <property type="project" value="EnsemblFungi"/>
</dbReference>
<feature type="binding site" evidence="8">
    <location>
        <position position="298"/>
    </location>
    <ligand>
        <name>L-serine</name>
        <dbReference type="ChEBI" id="CHEBI:33384"/>
    </ligand>
</feature>
<dbReference type="EMBL" id="KV454289">
    <property type="protein sequence ID" value="ODQ76388.1"/>
    <property type="molecule type" value="Genomic_DNA"/>
</dbReference>
<feature type="site" description="Important for serine binding" evidence="8">
    <location>
        <position position="460"/>
    </location>
</feature>
<feature type="domain" description="Aminoacyl-transfer RNA synthetases class-II family profile" evidence="11">
    <location>
        <begin position="194"/>
        <end position="486"/>
    </location>
</feature>
<dbReference type="Pfam" id="PF00587">
    <property type="entry name" value="tRNA-synt_2b"/>
    <property type="match status" value="1"/>
</dbReference>
<keyword evidence="3" id="KW-0547">Nucleotide-binding</keyword>
<feature type="coiled-coil region" evidence="10">
    <location>
        <begin position="97"/>
        <end position="144"/>
    </location>
</feature>
<keyword evidence="13" id="KW-1185">Reference proteome</keyword>
<dbReference type="PANTHER" id="PTHR11778">
    <property type="entry name" value="SERYL-TRNA SYNTHETASE"/>
    <property type="match status" value="1"/>
</dbReference>
<dbReference type="Gene3D" id="3.30.930.10">
    <property type="entry name" value="Bira Bifunctional Protein, Domain 2"/>
    <property type="match status" value="1"/>
</dbReference>
<feature type="binding site" evidence="9">
    <location>
        <begin position="329"/>
        <end position="331"/>
    </location>
    <ligand>
        <name>ATP</name>
        <dbReference type="ChEBI" id="CHEBI:30616"/>
    </ligand>
</feature>
<dbReference type="InterPro" id="IPR006195">
    <property type="entry name" value="aa-tRNA-synth_II"/>
</dbReference>
<dbReference type="GO" id="GO:0004828">
    <property type="term" value="F:serine-tRNA ligase activity"/>
    <property type="evidence" value="ECO:0007669"/>
    <property type="project" value="UniProtKB-EC"/>
</dbReference>
<name>A0A1E3QFM1_LIPST</name>
<accession>A0A1E3QFM1</accession>
<evidence type="ECO:0000313" key="13">
    <source>
        <dbReference type="Proteomes" id="UP000094385"/>
    </source>
</evidence>
<dbReference type="PRINTS" id="PR00981">
    <property type="entry name" value="TRNASYNTHSER"/>
</dbReference>
<evidence type="ECO:0000256" key="1">
    <source>
        <dbReference type="ARBA" id="ARBA00012840"/>
    </source>
</evidence>
<dbReference type="OrthoDB" id="10264585at2759"/>
<dbReference type="SUPFAM" id="SSF55681">
    <property type="entry name" value="Class II aaRS and biotin synthetases"/>
    <property type="match status" value="1"/>
</dbReference>
<feature type="binding site" evidence="8">
    <location>
        <position position="458"/>
    </location>
    <ligand>
        <name>L-serine</name>
        <dbReference type="ChEBI" id="CHEBI:33384"/>
    </ligand>
</feature>
<dbReference type="InterPro" id="IPR045864">
    <property type="entry name" value="aa-tRNA-synth_II/BPL/LPL"/>
</dbReference>
<evidence type="ECO:0000313" key="12">
    <source>
        <dbReference type="EMBL" id="ODQ76388.1"/>
    </source>
</evidence>
<protein>
    <recommendedName>
        <fullName evidence="1">serine--tRNA ligase</fullName>
        <ecNumber evidence="1">6.1.1.11</ecNumber>
    </recommendedName>
    <alternativeName>
        <fullName evidence="6">Seryl-tRNA synthetase</fullName>
    </alternativeName>
    <alternativeName>
        <fullName evidence="7">Seryl-tRNA(Ser) synthetase</fullName>
    </alternativeName>
</protein>
<dbReference type="EC" id="6.1.1.11" evidence="1"/>
<evidence type="ECO:0000256" key="8">
    <source>
        <dbReference type="PIRSR" id="PIRSR001529-1"/>
    </source>
</evidence>
<evidence type="ECO:0000256" key="7">
    <source>
        <dbReference type="ARBA" id="ARBA00034892"/>
    </source>
</evidence>
<evidence type="ECO:0000256" key="9">
    <source>
        <dbReference type="PIRSR" id="PIRSR001529-2"/>
    </source>
</evidence>
<keyword evidence="10" id="KW-0175">Coiled coil</keyword>
<dbReference type="Proteomes" id="UP000094385">
    <property type="component" value="Unassembled WGS sequence"/>
</dbReference>
<dbReference type="AlphaFoldDB" id="A0A1E3QFM1"/>
<proteinExistence type="predicted"/>
<keyword evidence="4 9" id="KW-0067">ATP-binding</keyword>
<dbReference type="SUPFAM" id="SSF46589">
    <property type="entry name" value="tRNA-binding arm"/>
    <property type="match status" value="1"/>
</dbReference>
<evidence type="ECO:0000259" key="11">
    <source>
        <dbReference type="PROSITE" id="PS50862"/>
    </source>
</evidence>
<reference evidence="12 13" key="1">
    <citation type="journal article" date="2016" name="Proc. Natl. Acad. Sci. U.S.A.">
        <title>Comparative genomics of biotechnologically important yeasts.</title>
        <authorList>
            <person name="Riley R."/>
            <person name="Haridas S."/>
            <person name="Wolfe K.H."/>
            <person name="Lopes M.R."/>
            <person name="Hittinger C.T."/>
            <person name="Goeker M."/>
            <person name="Salamov A.A."/>
            <person name="Wisecaver J.H."/>
            <person name="Long T.M."/>
            <person name="Calvey C.H."/>
            <person name="Aerts A.L."/>
            <person name="Barry K.W."/>
            <person name="Choi C."/>
            <person name="Clum A."/>
            <person name="Coughlan A.Y."/>
            <person name="Deshpande S."/>
            <person name="Douglass A.P."/>
            <person name="Hanson S.J."/>
            <person name="Klenk H.-P."/>
            <person name="LaButti K.M."/>
            <person name="Lapidus A."/>
            <person name="Lindquist E.A."/>
            <person name="Lipzen A.M."/>
            <person name="Meier-Kolthoff J.P."/>
            <person name="Ohm R.A."/>
            <person name="Otillar R.P."/>
            <person name="Pangilinan J.L."/>
            <person name="Peng Y."/>
            <person name="Rokas A."/>
            <person name="Rosa C.A."/>
            <person name="Scheuner C."/>
            <person name="Sibirny A.A."/>
            <person name="Slot J.C."/>
            <person name="Stielow J.B."/>
            <person name="Sun H."/>
            <person name="Kurtzman C.P."/>
            <person name="Blackwell M."/>
            <person name="Grigoriev I.V."/>
            <person name="Jeffries T.W."/>
        </authorList>
    </citation>
    <scope>NUCLEOTIDE SEQUENCE [LARGE SCALE GENOMIC DNA]</scope>
    <source>
        <strain evidence="12 13">NRRL Y-11557</strain>
    </source>
</reference>
<evidence type="ECO:0000256" key="3">
    <source>
        <dbReference type="ARBA" id="ARBA00022741"/>
    </source>
</evidence>
<evidence type="ECO:0000256" key="10">
    <source>
        <dbReference type="SAM" id="Coils"/>
    </source>
</evidence>
<keyword evidence="5" id="KW-0030">Aminoacyl-tRNA synthetase</keyword>
<keyword evidence="2" id="KW-0436">Ligase</keyword>
<dbReference type="InterPro" id="IPR002314">
    <property type="entry name" value="aa-tRNA-synt_IIb"/>
</dbReference>
<feature type="binding site" evidence="8">
    <location>
        <position position="352"/>
    </location>
    <ligand>
        <name>L-serine</name>
        <dbReference type="ChEBI" id="CHEBI:33384"/>
    </ligand>
</feature>
<feature type="binding site" evidence="9">
    <location>
        <begin position="425"/>
        <end position="428"/>
    </location>
    <ligand>
        <name>ATP</name>
        <dbReference type="ChEBI" id="CHEBI:30616"/>
    </ligand>
</feature>
<organism evidence="12 13">
    <name type="scientific">Lipomyces starkeyi NRRL Y-11557</name>
    <dbReference type="NCBI Taxonomy" id="675824"/>
    <lineage>
        <taxon>Eukaryota</taxon>
        <taxon>Fungi</taxon>
        <taxon>Dikarya</taxon>
        <taxon>Ascomycota</taxon>
        <taxon>Saccharomycotina</taxon>
        <taxon>Lipomycetes</taxon>
        <taxon>Lipomycetales</taxon>
        <taxon>Lipomycetaceae</taxon>
        <taxon>Lipomyces</taxon>
    </lineage>
</organism>
<gene>
    <name evidence="12" type="ORF">LIPSTDRAFT_101674</name>
</gene>
<dbReference type="InterPro" id="IPR002317">
    <property type="entry name" value="Ser-tRNA-ligase_type_1"/>
</dbReference>
<dbReference type="NCBIfam" id="TIGR00414">
    <property type="entry name" value="serS"/>
    <property type="match status" value="1"/>
</dbReference>
<dbReference type="InterPro" id="IPR010978">
    <property type="entry name" value="tRNA-bd_arm"/>
</dbReference>
<dbReference type="GO" id="GO:0005524">
    <property type="term" value="F:ATP binding"/>
    <property type="evidence" value="ECO:0007669"/>
    <property type="project" value="UniProtKB-KW"/>
</dbReference>
<evidence type="ECO:0000256" key="4">
    <source>
        <dbReference type="ARBA" id="ARBA00022840"/>
    </source>
</evidence>
<evidence type="ECO:0000256" key="5">
    <source>
        <dbReference type="ARBA" id="ARBA00023146"/>
    </source>
</evidence>